<protein>
    <submittedName>
        <fullName evidence="1">Uncharacterized protein</fullName>
    </submittedName>
</protein>
<dbReference type="EMBL" id="CADCXV010000016">
    <property type="protein sequence ID" value="CAB0027900.1"/>
    <property type="molecule type" value="Genomic_DNA"/>
</dbReference>
<gene>
    <name evidence="1" type="ORF">TBRA_LOCUS130</name>
</gene>
<dbReference type="Pfam" id="PF06585">
    <property type="entry name" value="JHBP"/>
    <property type="match status" value="1"/>
</dbReference>
<dbReference type="OrthoDB" id="8185902at2759"/>
<accession>A0A6H5HVY4</accession>
<name>A0A6H5HVY4_9HYME</name>
<dbReference type="InterPro" id="IPR038606">
    <property type="entry name" value="To_sf"/>
</dbReference>
<keyword evidence="2" id="KW-1185">Reference proteome</keyword>
<organism evidence="1 2">
    <name type="scientific">Trichogramma brassicae</name>
    <dbReference type="NCBI Taxonomy" id="86971"/>
    <lineage>
        <taxon>Eukaryota</taxon>
        <taxon>Metazoa</taxon>
        <taxon>Ecdysozoa</taxon>
        <taxon>Arthropoda</taxon>
        <taxon>Hexapoda</taxon>
        <taxon>Insecta</taxon>
        <taxon>Pterygota</taxon>
        <taxon>Neoptera</taxon>
        <taxon>Endopterygota</taxon>
        <taxon>Hymenoptera</taxon>
        <taxon>Apocrita</taxon>
        <taxon>Proctotrupomorpha</taxon>
        <taxon>Chalcidoidea</taxon>
        <taxon>Trichogrammatidae</taxon>
        <taxon>Trichogramma</taxon>
    </lineage>
</organism>
<reference evidence="1 2" key="1">
    <citation type="submission" date="2020-02" db="EMBL/GenBank/DDBJ databases">
        <authorList>
            <person name="Ferguson B K."/>
        </authorList>
    </citation>
    <scope>NUCLEOTIDE SEQUENCE [LARGE SCALE GENOMIC DNA]</scope>
</reference>
<evidence type="ECO:0000313" key="1">
    <source>
        <dbReference type="EMBL" id="CAB0027900.1"/>
    </source>
</evidence>
<proteinExistence type="predicted"/>
<dbReference type="AlphaFoldDB" id="A0A6H5HVY4"/>
<dbReference type="InterPro" id="IPR010562">
    <property type="entry name" value="Haemolymph_juvenile_hormone-bd"/>
</dbReference>
<dbReference type="Gene3D" id="3.15.10.30">
    <property type="entry name" value="Haemolymph juvenile hormone binding protein"/>
    <property type="match status" value="1"/>
</dbReference>
<sequence length="129" mass="15363">MSNFTIKNLKVKLQDHKIHIEVVFPRIQLNSDYNVKAKILVPIAEKGPIELVSEQKDQRARRFNDKKMMMKFKRFFFLPPRAKIINDYLSSCRRADVYNDKYWYCTGSERRDSLGRWPQQHGACNVKLL</sequence>
<dbReference type="Proteomes" id="UP000479190">
    <property type="component" value="Unassembled WGS sequence"/>
</dbReference>
<evidence type="ECO:0000313" key="2">
    <source>
        <dbReference type="Proteomes" id="UP000479190"/>
    </source>
</evidence>
<feature type="non-terminal residue" evidence="1">
    <location>
        <position position="129"/>
    </location>
</feature>